<evidence type="ECO:0000313" key="3">
    <source>
        <dbReference type="Proteomes" id="UP000584374"/>
    </source>
</evidence>
<dbReference type="Pfam" id="PF13833">
    <property type="entry name" value="EF-hand_8"/>
    <property type="match status" value="1"/>
</dbReference>
<name>A0A840PS52_9PSEU</name>
<dbReference type="AlphaFoldDB" id="A0A840PS52"/>
<feature type="domain" description="EF-hand" evidence="1">
    <location>
        <begin position="130"/>
        <end position="165"/>
    </location>
</feature>
<dbReference type="Proteomes" id="UP000584374">
    <property type="component" value="Unassembled WGS sequence"/>
</dbReference>
<dbReference type="RefSeq" id="WP_184723479.1">
    <property type="nucleotide sequence ID" value="NZ_JACHIW010000001.1"/>
</dbReference>
<keyword evidence="3" id="KW-1185">Reference proteome</keyword>
<sequence>MTTLDDHKIRKFGKGFTLLDRDDDGVLRFADLLAVIRAEAEHTGRDYDAPELLPLRTTVQRWWQTVDPSGRAQVDRGQFVAALLELSTDREAVRYVFEDGVRCLLSFMDSDGDGRISQADFARVTREDGLTDEERNAAFARMDRDGDGYADVEDLVADYIEFYCTTDPDAPCNGIAGFI</sequence>
<dbReference type="Gene3D" id="1.10.238.10">
    <property type="entry name" value="EF-hand"/>
    <property type="match status" value="1"/>
</dbReference>
<proteinExistence type="predicted"/>
<dbReference type="PROSITE" id="PS50222">
    <property type="entry name" value="EF_HAND_2"/>
    <property type="match status" value="2"/>
</dbReference>
<dbReference type="InterPro" id="IPR011992">
    <property type="entry name" value="EF-hand-dom_pair"/>
</dbReference>
<protein>
    <submittedName>
        <fullName evidence="2">Ca2+-binding EF-hand superfamily protein</fullName>
    </submittedName>
</protein>
<dbReference type="Pfam" id="PF13202">
    <property type="entry name" value="EF-hand_5"/>
    <property type="match status" value="1"/>
</dbReference>
<dbReference type="SMART" id="SM00054">
    <property type="entry name" value="EFh"/>
    <property type="match status" value="4"/>
</dbReference>
<gene>
    <name evidence="2" type="ORF">BJ970_000656</name>
</gene>
<dbReference type="GO" id="GO:0005509">
    <property type="term" value="F:calcium ion binding"/>
    <property type="evidence" value="ECO:0007669"/>
    <property type="project" value="InterPro"/>
</dbReference>
<evidence type="ECO:0000313" key="2">
    <source>
        <dbReference type="EMBL" id="MBB5153122.1"/>
    </source>
</evidence>
<dbReference type="CDD" id="cd00051">
    <property type="entry name" value="EFh"/>
    <property type="match status" value="1"/>
</dbReference>
<comment type="caution">
    <text evidence="2">The sequence shown here is derived from an EMBL/GenBank/DDBJ whole genome shotgun (WGS) entry which is preliminary data.</text>
</comment>
<feature type="domain" description="EF-hand" evidence="1">
    <location>
        <begin position="7"/>
        <end position="42"/>
    </location>
</feature>
<accession>A0A840PS52</accession>
<reference evidence="2 3" key="1">
    <citation type="submission" date="2020-08" db="EMBL/GenBank/DDBJ databases">
        <title>Sequencing the genomes of 1000 actinobacteria strains.</title>
        <authorList>
            <person name="Klenk H.-P."/>
        </authorList>
    </citation>
    <scope>NUCLEOTIDE SEQUENCE [LARGE SCALE GENOMIC DNA]</scope>
    <source>
        <strain evidence="2 3">DSM 45584</strain>
    </source>
</reference>
<evidence type="ECO:0000259" key="1">
    <source>
        <dbReference type="PROSITE" id="PS50222"/>
    </source>
</evidence>
<dbReference type="InterPro" id="IPR002048">
    <property type="entry name" value="EF_hand_dom"/>
</dbReference>
<organism evidence="2 3">
    <name type="scientific">Saccharopolyspora phatthalungensis</name>
    <dbReference type="NCBI Taxonomy" id="664693"/>
    <lineage>
        <taxon>Bacteria</taxon>
        <taxon>Bacillati</taxon>
        <taxon>Actinomycetota</taxon>
        <taxon>Actinomycetes</taxon>
        <taxon>Pseudonocardiales</taxon>
        <taxon>Pseudonocardiaceae</taxon>
        <taxon>Saccharopolyspora</taxon>
    </lineage>
</organism>
<dbReference type="SUPFAM" id="SSF47473">
    <property type="entry name" value="EF-hand"/>
    <property type="match status" value="1"/>
</dbReference>
<dbReference type="EMBL" id="JACHIW010000001">
    <property type="protein sequence ID" value="MBB5153122.1"/>
    <property type="molecule type" value="Genomic_DNA"/>
</dbReference>